<dbReference type="InterPro" id="IPR049492">
    <property type="entry name" value="BD-FAE-like_dom"/>
</dbReference>
<keyword evidence="2" id="KW-0732">Signal</keyword>
<dbReference type="RefSeq" id="WP_317048195.1">
    <property type="nucleotide sequence ID" value="NZ_FOQO01000007.1"/>
</dbReference>
<gene>
    <name evidence="4" type="ORF">SAMN05444682_107158</name>
</gene>
<feature type="domain" description="BD-FAE-like" evidence="3">
    <location>
        <begin position="59"/>
        <end position="224"/>
    </location>
</feature>
<accession>A0A1I3NCC7</accession>
<dbReference type="GO" id="GO:0016787">
    <property type="term" value="F:hydrolase activity"/>
    <property type="evidence" value="ECO:0007669"/>
    <property type="project" value="UniProtKB-KW"/>
</dbReference>
<dbReference type="Proteomes" id="UP000198670">
    <property type="component" value="Unassembled WGS sequence"/>
</dbReference>
<evidence type="ECO:0000256" key="1">
    <source>
        <dbReference type="ARBA" id="ARBA00022801"/>
    </source>
</evidence>
<dbReference type="InterPro" id="IPR029058">
    <property type="entry name" value="AB_hydrolase_fold"/>
</dbReference>
<dbReference type="SUPFAM" id="SSF53474">
    <property type="entry name" value="alpha/beta-Hydrolases"/>
    <property type="match status" value="1"/>
</dbReference>
<organism evidence="4 5">
    <name type="scientific">Parapedobacter indicus</name>
    <dbReference type="NCBI Taxonomy" id="1477437"/>
    <lineage>
        <taxon>Bacteria</taxon>
        <taxon>Pseudomonadati</taxon>
        <taxon>Bacteroidota</taxon>
        <taxon>Sphingobacteriia</taxon>
        <taxon>Sphingobacteriales</taxon>
        <taxon>Sphingobacteriaceae</taxon>
        <taxon>Parapedobacter</taxon>
    </lineage>
</organism>
<evidence type="ECO:0000313" key="4">
    <source>
        <dbReference type="EMBL" id="SFJ06570.1"/>
    </source>
</evidence>
<keyword evidence="1" id="KW-0378">Hydrolase</keyword>
<dbReference type="STRING" id="1477437.SAMN05444682_107158"/>
<dbReference type="PANTHER" id="PTHR48081:SF9">
    <property type="entry name" value="CARBOXYLESTERASE"/>
    <property type="match status" value="1"/>
</dbReference>
<dbReference type="AlphaFoldDB" id="A0A1I3NCC7"/>
<proteinExistence type="predicted"/>
<dbReference type="EMBL" id="FOQO01000007">
    <property type="protein sequence ID" value="SFJ06570.1"/>
    <property type="molecule type" value="Genomic_DNA"/>
</dbReference>
<dbReference type="PANTHER" id="PTHR48081">
    <property type="entry name" value="AB HYDROLASE SUPERFAMILY PROTEIN C4A8.06C"/>
    <property type="match status" value="1"/>
</dbReference>
<evidence type="ECO:0000256" key="2">
    <source>
        <dbReference type="SAM" id="SignalP"/>
    </source>
</evidence>
<protein>
    <submittedName>
        <fullName evidence="4">Acetyl esterase/lipase</fullName>
    </submittedName>
</protein>
<evidence type="ECO:0000259" key="3">
    <source>
        <dbReference type="Pfam" id="PF20434"/>
    </source>
</evidence>
<feature type="chain" id="PRO_5011612642" evidence="2">
    <location>
        <begin position="27"/>
        <end position="283"/>
    </location>
</feature>
<keyword evidence="5" id="KW-1185">Reference proteome</keyword>
<dbReference type="Pfam" id="PF20434">
    <property type="entry name" value="BD-FAE"/>
    <property type="match status" value="1"/>
</dbReference>
<feature type="signal peptide" evidence="2">
    <location>
        <begin position="1"/>
        <end position="26"/>
    </location>
</feature>
<evidence type="ECO:0000313" key="5">
    <source>
        <dbReference type="Proteomes" id="UP000198670"/>
    </source>
</evidence>
<sequence>MVKKKKIRYRLVVGLCLIAFMSAAHAQQTANSLTYQLIENMRYRSENSDDAYAVERCVLDVYYPENKKDYPTVVWFHGGGITGGEKFIPQELKEKGIAVVAVNYRLSPKVKAPAYIDDAAAAIAWTFKHIGEYGGDPSKIFISGHSAGGYLVAMVGLDTSWLQQYGEDADKLAGVIDFSGHAITHMTVRAERGIKDTQPIVDELAPLYHVRNDAPPLVLITGDREMEMLGRYEENAYFYRMMKVVGHQNVHLYELDGFDHGAMAAPAFHILLHYVNELTTTTK</sequence>
<dbReference type="InterPro" id="IPR050300">
    <property type="entry name" value="GDXG_lipolytic_enzyme"/>
</dbReference>
<reference evidence="4 5" key="1">
    <citation type="submission" date="2016-10" db="EMBL/GenBank/DDBJ databases">
        <authorList>
            <person name="de Groot N.N."/>
        </authorList>
    </citation>
    <scope>NUCLEOTIDE SEQUENCE [LARGE SCALE GENOMIC DNA]</scope>
    <source>
        <strain evidence="4 5">RK1</strain>
    </source>
</reference>
<name>A0A1I3NCC7_9SPHI</name>
<dbReference type="Gene3D" id="3.40.50.1820">
    <property type="entry name" value="alpha/beta hydrolase"/>
    <property type="match status" value="1"/>
</dbReference>